<keyword evidence="2" id="KW-1185">Reference proteome</keyword>
<evidence type="ECO:0000313" key="2">
    <source>
        <dbReference type="Proteomes" id="UP001231924"/>
    </source>
</evidence>
<gene>
    <name evidence="1" type="ORF">QRT03_05410</name>
</gene>
<proteinExistence type="predicted"/>
<organism evidence="1 2">
    <name type="scientific">Actinomycetospora termitidis</name>
    <dbReference type="NCBI Taxonomy" id="3053470"/>
    <lineage>
        <taxon>Bacteria</taxon>
        <taxon>Bacillati</taxon>
        <taxon>Actinomycetota</taxon>
        <taxon>Actinomycetes</taxon>
        <taxon>Pseudonocardiales</taxon>
        <taxon>Pseudonocardiaceae</taxon>
        <taxon>Actinomycetospora</taxon>
    </lineage>
</organism>
<dbReference type="EMBL" id="JASVWF010000001">
    <property type="protein sequence ID" value="MDL5155384.1"/>
    <property type="molecule type" value="Genomic_DNA"/>
</dbReference>
<evidence type="ECO:0008006" key="3">
    <source>
        <dbReference type="Google" id="ProtNLM"/>
    </source>
</evidence>
<comment type="caution">
    <text evidence="1">The sequence shown here is derived from an EMBL/GenBank/DDBJ whole genome shotgun (WGS) entry which is preliminary data.</text>
</comment>
<dbReference type="Proteomes" id="UP001231924">
    <property type="component" value="Unassembled WGS sequence"/>
</dbReference>
<dbReference type="RefSeq" id="WP_286051486.1">
    <property type="nucleotide sequence ID" value="NZ_JASVWF010000001.1"/>
</dbReference>
<protein>
    <recommendedName>
        <fullName evidence="3">HTH cro/C1-type domain-containing protein</fullName>
    </recommendedName>
</protein>
<sequence length="121" mass="13549">MVSLREARRDKGWSQTAAVSRLRELADAGRVAVASAASLKTQLSRWENGTVPEEPYRTLLAELYERDLADLGIDVTPHWERGHEVPDLLVEIRDELRAIRALLEARHDDRAPARTGSGRAP</sequence>
<accession>A0ABT7M577</accession>
<name>A0ABT7M577_9PSEU</name>
<reference evidence="1 2" key="1">
    <citation type="submission" date="2023-06" db="EMBL/GenBank/DDBJ databases">
        <title>Actinomycetospora Odt1-22.</title>
        <authorList>
            <person name="Supong K."/>
        </authorList>
    </citation>
    <scope>NUCLEOTIDE SEQUENCE [LARGE SCALE GENOMIC DNA]</scope>
    <source>
        <strain evidence="1 2">Odt1-22</strain>
    </source>
</reference>
<evidence type="ECO:0000313" key="1">
    <source>
        <dbReference type="EMBL" id="MDL5155384.1"/>
    </source>
</evidence>